<dbReference type="InterPro" id="IPR016039">
    <property type="entry name" value="Thiolase-like"/>
</dbReference>
<gene>
    <name evidence="2" type="ORF">EJ08DRAFT_734074</name>
</gene>
<dbReference type="PANTHER" id="PTHR43775">
    <property type="entry name" value="FATTY ACID SYNTHASE"/>
    <property type="match status" value="1"/>
</dbReference>
<evidence type="ECO:0000313" key="3">
    <source>
        <dbReference type="Proteomes" id="UP000800235"/>
    </source>
</evidence>
<proteinExistence type="predicted"/>
<feature type="domain" description="Ketosynthase family 3 (KS3)" evidence="1">
    <location>
        <begin position="1"/>
        <end position="100"/>
    </location>
</feature>
<sequence>MYFEAHGTGTPVGDPIEAGAIGAAFRRFRSNVAPLYIGSVKSNKGQLKGASGVAGVIKIILALEAGVAADATLWPCLGLRRASVQSFGFGGANSHVVLDDAYNTLRLAGVRGNHNTPRNHQRSLAWKSLTLEDRFIGEEATKA</sequence>
<dbReference type="InterPro" id="IPR014031">
    <property type="entry name" value="Ketoacyl_synth_C"/>
</dbReference>
<keyword evidence="3" id="KW-1185">Reference proteome</keyword>
<dbReference type="GO" id="GO:0006633">
    <property type="term" value="P:fatty acid biosynthetic process"/>
    <property type="evidence" value="ECO:0007669"/>
    <property type="project" value="TreeGrafter"/>
</dbReference>
<reference evidence="2" key="1">
    <citation type="journal article" date="2020" name="Stud. Mycol.">
        <title>101 Dothideomycetes genomes: a test case for predicting lifestyles and emergence of pathogens.</title>
        <authorList>
            <person name="Haridas S."/>
            <person name="Albert R."/>
            <person name="Binder M."/>
            <person name="Bloem J."/>
            <person name="Labutti K."/>
            <person name="Salamov A."/>
            <person name="Andreopoulos B."/>
            <person name="Baker S."/>
            <person name="Barry K."/>
            <person name="Bills G."/>
            <person name="Bluhm B."/>
            <person name="Cannon C."/>
            <person name="Castanera R."/>
            <person name="Culley D."/>
            <person name="Daum C."/>
            <person name="Ezra D."/>
            <person name="Gonzalez J."/>
            <person name="Henrissat B."/>
            <person name="Kuo A."/>
            <person name="Liang C."/>
            <person name="Lipzen A."/>
            <person name="Lutzoni F."/>
            <person name="Magnuson J."/>
            <person name="Mondo S."/>
            <person name="Nolan M."/>
            <person name="Ohm R."/>
            <person name="Pangilinan J."/>
            <person name="Park H.-J."/>
            <person name="Ramirez L."/>
            <person name="Alfaro M."/>
            <person name="Sun H."/>
            <person name="Tritt A."/>
            <person name="Yoshinaga Y."/>
            <person name="Zwiers L.-H."/>
            <person name="Turgeon B."/>
            <person name="Goodwin S."/>
            <person name="Spatafora J."/>
            <person name="Crous P."/>
            <person name="Grigoriev I."/>
        </authorList>
    </citation>
    <scope>NUCLEOTIDE SEQUENCE</scope>
    <source>
        <strain evidence="2">CBS 130266</strain>
    </source>
</reference>
<dbReference type="GO" id="GO:0004312">
    <property type="term" value="F:fatty acid synthase activity"/>
    <property type="evidence" value="ECO:0007669"/>
    <property type="project" value="TreeGrafter"/>
</dbReference>
<evidence type="ECO:0000259" key="1">
    <source>
        <dbReference type="PROSITE" id="PS52004"/>
    </source>
</evidence>
<dbReference type="PROSITE" id="PS52004">
    <property type="entry name" value="KS3_2"/>
    <property type="match status" value="1"/>
</dbReference>
<dbReference type="Gene3D" id="3.40.47.10">
    <property type="match status" value="1"/>
</dbReference>
<dbReference type="Proteomes" id="UP000800235">
    <property type="component" value="Unassembled WGS sequence"/>
</dbReference>
<name>A0A9P4NSF7_9PEZI</name>
<dbReference type="EMBL" id="MU007038">
    <property type="protein sequence ID" value="KAF2430563.1"/>
    <property type="molecule type" value="Genomic_DNA"/>
</dbReference>
<dbReference type="OrthoDB" id="4510994at2759"/>
<dbReference type="InterPro" id="IPR050091">
    <property type="entry name" value="PKS_NRPS_Biosynth_Enz"/>
</dbReference>
<dbReference type="InterPro" id="IPR020841">
    <property type="entry name" value="PKS_Beta-ketoAc_synthase_dom"/>
</dbReference>
<dbReference type="PANTHER" id="PTHR43775:SF29">
    <property type="entry name" value="ASPERFURANONE POLYKETIDE SYNTHASE AFOG-RELATED"/>
    <property type="match status" value="1"/>
</dbReference>
<dbReference type="SUPFAM" id="SSF53901">
    <property type="entry name" value="Thiolase-like"/>
    <property type="match status" value="1"/>
</dbReference>
<evidence type="ECO:0000313" key="2">
    <source>
        <dbReference type="EMBL" id="KAF2430563.1"/>
    </source>
</evidence>
<dbReference type="GO" id="GO:0044550">
    <property type="term" value="P:secondary metabolite biosynthetic process"/>
    <property type="evidence" value="ECO:0007669"/>
    <property type="project" value="TreeGrafter"/>
</dbReference>
<organism evidence="2 3">
    <name type="scientific">Tothia fuscella</name>
    <dbReference type="NCBI Taxonomy" id="1048955"/>
    <lineage>
        <taxon>Eukaryota</taxon>
        <taxon>Fungi</taxon>
        <taxon>Dikarya</taxon>
        <taxon>Ascomycota</taxon>
        <taxon>Pezizomycotina</taxon>
        <taxon>Dothideomycetes</taxon>
        <taxon>Pleosporomycetidae</taxon>
        <taxon>Venturiales</taxon>
        <taxon>Cylindrosympodiaceae</taxon>
        <taxon>Tothia</taxon>
    </lineage>
</organism>
<comment type="caution">
    <text evidence="2">The sequence shown here is derived from an EMBL/GenBank/DDBJ whole genome shotgun (WGS) entry which is preliminary data.</text>
</comment>
<dbReference type="AlphaFoldDB" id="A0A9P4NSF7"/>
<protein>
    <submittedName>
        <fullName evidence="2">Thiolase-like protein</fullName>
    </submittedName>
</protein>
<dbReference type="Pfam" id="PF02801">
    <property type="entry name" value="Ketoacyl-synt_C"/>
    <property type="match status" value="1"/>
</dbReference>
<accession>A0A9P4NSF7</accession>